<reference evidence="3 4" key="1">
    <citation type="submission" date="2018-08" db="EMBL/GenBank/DDBJ databases">
        <title>Bacillus chawlae sp. nov., Bacillus glennii sp. nov., and Bacillus saganii sp. nov. Isolated from the Vehicle Assembly Building at Kennedy Space Center where the Viking Spacecraft were Assembled.</title>
        <authorList>
            <person name="Seuylemezian A."/>
            <person name="Vaishampayan P."/>
        </authorList>
    </citation>
    <scope>NUCLEOTIDE SEQUENCE [LARGE SCALE GENOMIC DNA]</scope>
    <source>
        <strain evidence="3 4">V44-8</strain>
    </source>
</reference>
<dbReference type="PANTHER" id="PTHR24361">
    <property type="entry name" value="MITOGEN-ACTIVATED KINASE KINASE KINASE"/>
    <property type="match status" value="1"/>
</dbReference>
<evidence type="ECO:0000259" key="2">
    <source>
        <dbReference type="PROSITE" id="PS50011"/>
    </source>
</evidence>
<dbReference type="GO" id="GO:0005524">
    <property type="term" value="F:ATP binding"/>
    <property type="evidence" value="ECO:0007669"/>
    <property type="project" value="UniProtKB-UniRule"/>
</dbReference>
<keyword evidence="1" id="KW-0547">Nucleotide-binding</keyword>
<dbReference type="Gene3D" id="1.10.510.10">
    <property type="entry name" value="Transferase(Phosphotransferase) domain 1"/>
    <property type="match status" value="1"/>
</dbReference>
<feature type="binding site" evidence="1">
    <location>
        <position position="54"/>
    </location>
    <ligand>
        <name>ATP</name>
        <dbReference type="ChEBI" id="CHEBI:30616"/>
    </ligand>
</feature>
<dbReference type="AlphaFoldDB" id="A0A372LH85"/>
<dbReference type="PROSITE" id="PS50011">
    <property type="entry name" value="PROTEIN_KINASE_DOM"/>
    <property type="match status" value="1"/>
</dbReference>
<proteinExistence type="predicted"/>
<accession>A0A372LH85</accession>
<dbReference type="GO" id="GO:0004674">
    <property type="term" value="F:protein serine/threonine kinase activity"/>
    <property type="evidence" value="ECO:0007669"/>
    <property type="project" value="UniProtKB-KW"/>
</dbReference>
<evidence type="ECO:0000256" key="1">
    <source>
        <dbReference type="PROSITE-ProRule" id="PRU10141"/>
    </source>
</evidence>
<dbReference type="SMART" id="SM00220">
    <property type="entry name" value="S_TKc"/>
    <property type="match status" value="1"/>
</dbReference>
<dbReference type="InterPro" id="IPR017441">
    <property type="entry name" value="Protein_kinase_ATP_BS"/>
</dbReference>
<evidence type="ECO:0000313" key="3">
    <source>
        <dbReference type="EMBL" id="RFU65429.1"/>
    </source>
</evidence>
<evidence type="ECO:0000313" key="4">
    <source>
        <dbReference type="Proteomes" id="UP000262939"/>
    </source>
</evidence>
<dbReference type="SUPFAM" id="SSF56112">
    <property type="entry name" value="Protein kinase-like (PK-like)"/>
    <property type="match status" value="1"/>
</dbReference>
<dbReference type="RefSeq" id="WP_117321605.1">
    <property type="nucleotide sequence ID" value="NZ_QVTD01000003.1"/>
</dbReference>
<sequence length="263" mass="30410">MVLRRIAEPINDLFFIRTFFKKEKWQFVRKIGSGSYGTAYLIQDPSGKQLYILKRLNFHKLKSNQARAGFQIETQLLSELSDVAFPALVQKGSLNGTPYFIMEYKAGKTFEQLIFAEGKVFSEHESFTITARLLSKLAGLHQMGIVHRDLRIPNVLADGERLSIIDFGLARKLGQEEEGIEADNPRKRVHFTSDLYSLGHFLLFLLYSGYQPSMKKERTWEEELELFPDSKRIIKKLLMSDVPYSSSMEALADINKQIKKYWE</sequence>
<dbReference type="Proteomes" id="UP000262939">
    <property type="component" value="Unassembled WGS sequence"/>
</dbReference>
<keyword evidence="4" id="KW-1185">Reference proteome</keyword>
<comment type="caution">
    <text evidence="3">The sequence shown here is derived from an EMBL/GenBank/DDBJ whole genome shotgun (WGS) entry which is preliminary data.</text>
</comment>
<protein>
    <submittedName>
        <fullName evidence="3">Serine/threonine protein kinase</fullName>
    </submittedName>
</protein>
<feature type="domain" description="Protein kinase" evidence="2">
    <location>
        <begin position="25"/>
        <end position="263"/>
    </location>
</feature>
<dbReference type="InterPro" id="IPR053235">
    <property type="entry name" value="Ser_Thr_kinase"/>
</dbReference>
<name>A0A372LH85_9BACI</name>
<organism evidence="3 4">
    <name type="scientific">Peribacillus glennii</name>
    <dbReference type="NCBI Taxonomy" id="2303991"/>
    <lineage>
        <taxon>Bacteria</taxon>
        <taxon>Bacillati</taxon>
        <taxon>Bacillota</taxon>
        <taxon>Bacilli</taxon>
        <taxon>Bacillales</taxon>
        <taxon>Bacillaceae</taxon>
        <taxon>Peribacillus</taxon>
    </lineage>
</organism>
<keyword evidence="3" id="KW-0418">Kinase</keyword>
<keyword evidence="3" id="KW-0808">Transferase</keyword>
<dbReference type="PANTHER" id="PTHR24361:SF613">
    <property type="entry name" value="NUCLEAR RECEPTOR-BINDING PROTEIN-RELATED"/>
    <property type="match status" value="1"/>
</dbReference>
<dbReference type="OrthoDB" id="9788659at2"/>
<keyword evidence="1" id="KW-0067">ATP-binding</keyword>
<dbReference type="Pfam" id="PF00069">
    <property type="entry name" value="Pkinase"/>
    <property type="match status" value="1"/>
</dbReference>
<dbReference type="GO" id="GO:0005737">
    <property type="term" value="C:cytoplasm"/>
    <property type="evidence" value="ECO:0007669"/>
    <property type="project" value="TreeGrafter"/>
</dbReference>
<dbReference type="EMBL" id="QVTD01000003">
    <property type="protein sequence ID" value="RFU65429.1"/>
    <property type="molecule type" value="Genomic_DNA"/>
</dbReference>
<keyword evidence="3" id="KW-0723">Serine/threonine-protein kinase</keyword>
<dbReference type="InterPro" id="IPR000719">
    <property type="entry name" value="Prot_kinase_dom"/>
</dbReference>
<gene>
    <name evidence="3" type="ORF">D0466_05930</name>
</gene>
<dbReference type="InterPro" id="IPR011009">
    <property type="entry name" value="Kinase-like_dom_sf"/>
</dbReference>
<dbReference type="PROSITE" id="PS00107">
    <property type="entry name" value="PROTEIN_KINASE_ATP"/>
    <property type="match status" value="1"/>
</dbReference>